<dbReference type="InterPro" id="IPR050155">
    <property type="entry name" value="HAD-like_hydrolase_sf"/>
</dbReference>
<keyword evidence="1" id="KW-0378">Hydrolase</keyword>
<dbReference type="EMBL" id="VSSQ01011275">
    <property type="protein sequence ID" value="MPM46429.1"/>
    <property type="molecule type" value="Genomic_DNA"/>
</dbReference>
<sequence>MTAMKKYDTVIFDLDGTLLDTLEDLADSVNYALARYSFPCRDIGEIRNFVGNGVARLMELAVPGGVDNPQYKNCLADFRSHYSGNMRNKTKAYEGITELLRQLSEEGCKMAIVSNKYDKAVKELCQAYFKEHIKVAIGESENISKKPAPDTVLKALEELGSSSGKAVLVGDSEVDVETAKNAGVLCIGVTWGFRDREVLEREGADYIIDKPEEVLEIISC</sequence>
<organism evidence="1">
    <name type="scientific">bioreactor metagenome</name>
    <dbReference type="NCBI Taxonomy" id="1076179"/>
    <lineage>
        <taxon>unclassified sequences</taxon>
        <taxon>metagenomes</taxon>
        <taxon>ecological metagenomes</taxon>
    </lineage>
</organism>
<dbReference type="InterPro" id="IPR023214">
    <property type="entry name" value="HAD_sf"/>
</dbReference>
<name>A0A644ZZN0_9ZZZZ</name>
<dbReference type="GO" id="GO:0005829">
    <property type="term" value="C:cytosol"/>
    <property type="evidence" value="ECO:0007669"/>
    <property type="project" value="TreeGrafter"/>
</dbReference>
<dbReference type="EC" id="3.1.3.-" evidence="1"/>
<dbReference type="PANTHER" id="PTHR43434:SF1">
    <property type="entry name" value="PHOSPHOGLYCOLATE PHOSPHATASE"/>
    <property type="match status" value="1"/>
</dbReference>
<dbReference type="PANTHER" id="PTHR43434">
    <property type="entry name" value="PHOSPHOGLYCOLATE PHOSPHATASE"/>
    <property type="match status" value="1"/>
</dbReference>
<dbReference type="InterPro" id="IPR036412">
    <property type="entry name" value="HAD-like_sf"/>
</dbReference>
<dbReference type="InterPro" id="IPR041492">
    <property type="entry name" value="HAD_2"/>
</dbReference>
<dbReference type="SFLD" id="SFLDS00003">
    <property type="entry name" value="Haloacid_Dehalogenase"/>
    <property type="match status" value="1"/>
</dbReference>
<gene>
    <name evidence="1" type="primary">mupP_4</name>
    <name evidence="1" type="ORF">SDC9_93129</name>
</gene>
<dbReference type="SUPFAM" id="SSF56784">
    <property type="entry name" value="HAD-like"/>
    <property type="match status" value="1"/>
</dbReference>
<dbReference type="GO" id="GO:0006281">
    <property type="term" value="P:DNA repair"/>
    <property type="evidence" value="ECO:0007669"/>
    <property type="project" value="TreeGrafter"/>
</dbReference>
<reference evidence="1" key="1">
    <citation type="submission" date="2019-08" db="EMBL/GenBank/DDBJ databases">
        <authorList>
            <person name="Kucharzyk K."/>
            <person name="Murdoch R.W."/>
            <person name="Higgins S."/>
            <person name="Loffler F."/>
        </authorList>
    </citation>
    <scope>NUCLEOTIDE SEQUENCE</scope>
</reference>
<evidence type="ECO:0000313" key="1">
    <source>
        <dbReference type="EMBL" id="MPM46429.1"/>
    </source>
</evidence>
<dbReference type="Pfam" id="PF13419">
    <property type="entry name" value="HAD_2"/>
    <property type="match status" value="1"/>
</dbReference>
<dbReference type="NCBIfam" id="TIGR01662">
    <property type="entry name" value="HAD-SF-IIIA"/>
    <property type="match status" value="1"/>
</dbReference>
<dbReference type="SFLD" id="SFLDG01135">
    <property type="entry name" value="C1.5.6:_HAD__Beta-PGM__Phospha"/>
    <property type="match status" value="1"/>
</dbReference>
<dbReference type="InterPro" id="IPR006549">
    <property type="entry name" value="HAD-SF_hydro_IIIA"/>
</dbReference>
<dbReference type="NCBIfam" id="TIGR01509">
    <property type="entry name" value="HAD-SF-IA-v3"/>
    <property type="match status" value="1"/>
</dbReference>
<dbReference type="SFLD" id="SFLDG01129">
    <property type="entry name" value="C1.5:_HAD__Beta-PGM__Phosphata"/>
    <property type="match status" value="1"/>
</dbReference>
<dbReference type="FunFam" id="3.40.50.1000:FF:000022">
    <property type="entry name" value="Phosphoglycolate phosphatase"/>
    <property type="match status" value="1"/>
</dbReference>
<dbReference type="NCBIfam" id="TIGR01549">
    <property type="entry name" value="HAD-SF-IA-v1"/>
    <property type="match status" value="1"/>
</dbReference>
<dbReference type="InterPro" id="IPR023198">
    <property type="entry name" value="PGP-like_dom2"/>
</dbReference>
<dbReference type="InterPro" id="IPR006439">
    <property type="entry name" value="HAD-SF_hydro_IA"/>
</dbReference>
<dbReference type="GO" id="GO:0008967">
    <property type="term" value="F:phosphoglycolate phosphatase activity"/>
    <property type="evidence" value="ECO:0007669"/>
    <property type="project" value="TreeGrafter"/>
</dbReference>
<accession>A0A644ZZN0</accession>
<comment type="caution">
    <text evidence="1">The sequence shown here is derived from an EMBL/GenBank/DDBJ whole genome shotgun (WGS) entry which is preliminary data.</text>
</comment>
<dbReference type="Gene3D" id="1.10.150.240">
    <property type="entry name" value="Putative phosphatase, domain 2"/>
    <property type="match status" value="1"/>
</dbReference>
<proteinExistence type="predicted"/>
<dbReference type="AlphaFoldDB" id="A0A644ZZN0"/>
<dbReference type="Gene3D" id="3.40.50.1000">
    <property type="entry name" value="HAD superfamily/HAD-like"/>
    <property type="match status" value="1"/>
</dbReference>
<protein>
    <submittedName>
        <fullName evidence="1">N-acetylmuramic acid 6-phosphate phosphatase</fullName>
        <ecNumber evidence="1">3.1.3.-</ecNumber>
    </submittedName>
</protein>